<feature type="compositionally biased region" description="Basic and acidic residues" evidence="1">
    <location>
        <begin position="269"/>
        <end position="283"/>
    </location>
</feature>
<dbReference type="GO" id="GO:0003676">
    <property type="term" value="F:nucleic acid binding"/>
    <property type="evidence" value="ECO:0007669"/>
    <property type="project" value="InterPro"/>
</dbReference>
<sequence length="306" mass="33276">MAPSFAGRVVVKPRHEATEEARDAALARSAPHHIELSLFCDASCALQSDWGGISVAYKPWLPGTFSRDERRPIIEAAYPLAALLDIRLGEFMAVAEALEIAAKELRQIHDKPEWVRKVVWVKVFNDNKYNLFVLVKPVLDLIARQSRALLETPGVRVRLSLHWVPGHGHGITLQNRADEIAVSARYNQLALSTLGGNSWRRWEDPVAVALSFEELAAAAVDAARMRPEYRRGTLPTRAPVVPPTVLGPVPPSSSPAAGPRLPTPPLETKQPKARDNAAQKEEMGAPAPAPASDGPSDSTTKEAAEA</sequence>
<dbReference type="Proteomes" id="UP001303115">
    <property type="component" value="Unassembled WGS sequence"/>
</dbReference>
<dbReference type="InterPro" id="IPR036397">
    <property type="entry name" value="RNaseH_sf"/>
</dbReference>
<name>A0AAN6P6V2_9PEZI</name>
<dbReference type="SUPFAM" id="SSF53098">
    <property type="entry name" value="Ribonuclease H-like"/>
    <property type="match status" value="1"/>
</dbReference>
<reference evidence="4" key="1">
    <citation type="journal article" date="2023" name="Mol. Phylogenet. Evol.">
        <title>Genome-scale phylogeny and comparative genomics of the fungal order Sordariales.</title>
        <authorList>
            <person name="Hensen N."/>
            <person name="Bonometti L."/>
            <person name="Westerberg I."/>
            <person name="Brannstrom I.O."/>
            <person name="Guillou S."/>
            <person name="Cros-Aarteil S."/>
            <person name="Calhoun S."/>
            <person name="Haridas S."/>
            <person name="Kuo A."/>
            <person name="Mondo S."/>
            <person name="Pangilinan J."/>
            <person name="Riley R."/>
            <person name="LaButti K."/>
            <person name="Andreopoulos B."/>
            <person name="Lipzen A."/>
            <person name="Chen C."/>
            <person name="Yan M."/>
            <person name="Daum C."/>
            <person name="Ng V."/>
            <person name="Clum A."/>
            <person name="Steindorff A."/>
            <person name="Ohm R.A."/>
            <person name="Martin F."/>
            <person name="Silar P."/>
            <person name="Natvig D.O."/>
            <person name="Lalanne C."/>
            <person name="Gautier V."/>
            <person name="Ament-Velasquez S.L."/>
            <person name="Kruys A."/>
            <person name="Hutchinson M.I."/>
            <person name="Powell A.J."/>
            <person name="Barry K."/>
            <person name="Miller A.N."/>
            <person name="Grigoriev I.V."/>
            <person name="Debuchy R."/>
            <person name="Gladieux P."/>
            <person name="Hiltunen Thoren M."/>
            <person name="Johannesson H."/>
        </authorList>
    </citation>
    <scope>NUCLEOTIDE SEQUENCE [LARGE SCALE GENOMIC DNA]</scope>
    <source>
        <strain evidence="4">CBS 284.82</strain>
    </source>
</reference>
<dbReference type="AlphaFoldDB" id="A0AAN6P6V2"/>
<evidence type="ECO:0000259" key="2">
    <source>
        <dbReference type="Pfam" id="PF00075"/>
    </source>
</evidence>
<feature type="domain" description="RNase H type-1" evidence="2">
    <location>
        <begin position="36"/>
        <end position="184"/>
    </location>
</feature>
<evidence type="ECO:0000256" key="1">
    <source>
        <dbReference type="SAM" id="MobiDB-lite"/>
    </source>
</evidence>
<dbReference type="Gene3D" id="3.30.420.10">
    <property type="entry name" value="Ribonuclease H-like superfamily/Ribonuclease H"/>
    <property type="match status" value="1"/>
</dbReference>
<evidence type="ECO:0000313" key="3">
    <source>
        <dbReference type="EMBL" id="KAK4032725.1"/>
    </source>
</evidence>
<feature type="region of interest" description="Disordered" evidence="1">
    <location>
        <begin position="233"/>
        <end position="306"/>
    </location>
</feature>
<dbReference type="Pfam" id="PF00075">
    <property type="entry name" value="RNase_H"/>
    <property type="match status" value="1"/>
</dbReference>
<dbReference type="InterPro" id="IPR002156">
    <property type="entry name" value="RNaseH_domain"/>
</dbReference>
<evidence type="ECO:0000313" key="4">
    <source>
        <dbReference type="Proteomes" id="UP001303115"/>
    </source>
</evidence>
<dbReference type="InterPro" id="IPR012337">
    <property type="entry name" value="RNaseH-like_sf"/>
</dbReference>
<organism evidence="3 4">
    <name type="scientific">Parachaetomium inaequale</name>
    <dbReference type="NCBI Taxonomy" id="2588326"/>
    <lineage>
        <taxon>Eukaryota</taxon>
        <taxon>Fungi</taxon>
        <taxon>Dikarya</taxon>
        <taxon>Ascomycota</taxon>
        <taxon>Pezizomycotina</taxon>
        <taxon>Sordariomycetes</taxon>
        <taxon>Sordariomycetidae</taxon>
        <taxon>Sordariales</taxon>
        <taxon>Chaetomiaceae</taxon>
        <taxon>Parachaetomium</taxon>
    </lineage>
</organism>
<comment type="caution">
    <text evidence="3">The sequence shown here is derived from an EMBL/GenBank/DDBJ whole genome shotgun (WGS) entry which is preliminary data.</text>
</comment>
<dbReference type="EMBL" id="MU854581">
    <property type="protein sequence ID" value="KAK4032725.1"/>
    <property type="molecule type" value="Genomic_DNA"/>
</dbReference>
<protein>
    <recommendedName>
        <fullName evidence="2">RNase H type-1 domain-containing protein</fullName>
    </recommendedName>
</protein>
<gene>
    <name evidence="3" type="ORF">C8A01DRAFT_40840</name>
</gene>
<accession>A0AAN6P6V2</accession>
<feature type="compositionally biased region" description="Low complexity" evidence="1">
    <location>
        <begin position="284"/>
        <end position="298"/>
    </location>
</feature>
<keyword evidence="4" id="KW-1185">Reference proteome</keyword>
<proteinExistence type="predicted"/>
<dbReference type="GO" id="GO:0004523">
    <property type="term" value="F:RNA-DNA hybrid ribonuclease activity"/>
    <property type="evidence" value="ECO:0007669"/>
    <property type="project" value="InterPro"/>
</dbReference>